<dbReference type="Gene3D" id="3.20.20.30">
    <property type="entry name" value="Luciferase-like domain"/>
    <property type="match status" value="1"/>
</dbReference>
<dbReference type="InterPro" id="IPR011251">
    <property type="entry name" value="Luciferase-like_dom"/>
</dbReference>
<organism evidence="3 4">
    <name type="scientific">Actinomadura yumaensis</name>
    <dbReference type="NCBI Taxonomy" id="111807"/>
    <lineage>
        <taxon>Bacteria</taxon>
        <taxon>Bacillati</taxon>
        <taxon>Actinomycetota</taxon>
        <taxon>Actinomycetes</taxon>
        <taxon>Streptosporangiales</taxon>
        <taxon>Thermomonosporaceae</taxon>
        <taxon>Actinomadura</taxon>
    </lineage>
</organism>
<evidence type="ECO:0000313" key="3">
    <source>
        <dbReference type="EMBL" id="MFC6883665.1"/>
    </source>
</evidence>
<dbReference type="InterPro" id="IPR036661">
    <property type="entry name" value="Luciferase-like_sf"/>
</dbReference>
<dbReference type="PANTHER" id="PTHR43244">
    <property type="match status" value="1"/>
</dbReference>
<keyword evidence="1 3" id="KW-0560">Oxidoreductase</keyword>
<keyword evidence="4" id="KW-1185">Reference proteome</keyword>
<reference evidence="4" key="1">
    <citation type="journal article" date="2019" name="Int. J. Syst. Evol. Microbiol.">
        <title>The Global Catalogue of Microorganisms (GCM) 10K type strain sequencing project: providing services to taxonomists for standard genome sequencing and annotation.</title>
        <authorList>
            <consortium name="The Broad Institute Genomics Platform"/>
            <consortium name="The Broad Institute Genome Sequencing Center for Infectious Disease"/>
            <person name="Wu L."/>
            <person name="Ma J."/>
        </authorList>
    </citation>
    <scope>NUCLEOTIDE SEQUENCE [LARGE SCALE GENOMIC DNA]</scope>
    <source>
        <strain evidence="4">JCM 3369</strain>
    </source>
</reference>
<dbReference type="EC" id="1.-.-.-" evidence="3"/>
<dbReference type="CDD" id="cd01097">
    <property type="entry name" value="Tetrahydromethanopterin_reductase"/>
    <property type="match status" value="1"/>
</dbReference>
<dbReference type="PANTHER" id="PTHR43244:SF1">
    <property type="entry name" value="5,10-METHYLENETETRAHYDROMETHANOPTERIN REDUCTASE"/>
    <property type="match status" value="1"/>
</dbReference>
<dbReference type="InterPro" id="IPR050564">
    <property type="entry name" value="F420-G6PD/mer"/>
</dbReference>
<accession>A0ABW2CS04</accession>
<evidence type="ECO:0000313" key="4">
    <source>
        <dbReference type="Proteomes" id="UP001596380"/>
    </source>
</evidence>
<dbReference type="Pfam" id="PF00296">
    <property type="entry name" value="Bac_luciferase"/>
    <property type="match status" value="1"/>
</dbReference>
<evidence type="ECO:0000259" key="2">
    <source>
        <dbReference type="Pfam" id="PF00296"/>
    </source>
</evidence>
<dbReference type="InterPro" id="IPR019910">
    <property type="entry name" value="Lucif-like_OxRdtase_MSMEG_4879"/>
</dbReference>
<gene>
    <name evidence="3" type="ORF">ACFQKB_28180</name>
</gene>
<name>A0ABW2CS04_9ACTN</name>
<sequence>MRIGVALAERNGPDALERLIGDVRRAAEDGLASIWIPNGAGMDMLTALAVVGTRVPGIELVPAVVPTYPRHPAALAQQARTAAFALGPGRLTLGVGTSHKIVVENAYGYDFDRPVRHMQEYLSVLVPLLNGESVAFDGDTVRARIGLSVPNRERVPLLMAALGPRMLKLAGERADGTVLWMTGPRTVRDHIVPTITAAAESAGRPRPRVVCMLPVAVTDDAEGARKRAAEIFGPYGALPSYRAMMDREGAEGPADLAVVGDEQAVRATLDRLAAAGVTDFVAGEFMRGEDRARTREFLKTFPERPARL</sequence>
<comment type="caution">
    <text evidence="3">The sequence shown here is derived from an EMBL/GenBank/DDBJ whole genome shotgun (WGS) entry which is preliminary data.</text>
</comment>
<proteinExistence type="predicted"/>
<protein>
    <submittedName>
        <fullName evidence="3">LLM class F420-dependent oxidoreductase</fullName>
        <ecNumber evidence="3">1.-.-.-</ecNumber>
    </submittedName>
</protein>
<dbReference type="EMBL" id="JBHSXS010000021">
    <property type="protein sequence ID" value="MFC6883665.1"/>
    <property type="molecule type" value="Genomic_DNA"/>
</dbReference>
<dbReference type="RefSeq" id="WP_160826691.1">
    <property type="nucleotide sequence ID" value="NZ_JBHSXE010000001.1"/>
</dbReference>
<dbReference type="Proteomes" id="UP001596380">
    <property type="component" value="Unassembled WGS sequence"/>
</dbReference>
<dbReference type="GO" id="GO:0016491">
    <property type="term" value="F:oxidoreductase activity"/>
    <property type="evidence" value="ECO:0007669"/>
    <property type="project" value="UniProtKB-KW"/>
</dbReference>
<feature type="domain" description="Luciferase-like" evidence="2">
    <location>
        <begin position="1"/>
        <end position="278"/>
    </location>
</feature>
<dbReference type="NCBIfam" id="TIGR03564">
    <property type="entry name" value="F420_MSMEG_4879"/>
    <property type="match status" value="1"/>
</dbReference>
<dbReference type="SUPFAM" id="SSF51679">
    <property type="entry name" value="Bacterial luciferase-like"/>
    <property type="match status" value="1"/>
</dbReference>
<evidence type="ECO:0000256" key="1">
    <source>
        <dbReference type="ARBA" id="ARBA00023002"/>
    </source>
</evidence>